<dbReference type="RefSeq" id="WP_003614407.1">
    <property type="nucleotide sequence ID" value="NZ_ADVE02000001.1"/>
</dbReference>
<keyword evidence="4" id="KW-1185">Reference proteome</keyword>
<keyword evidence="1" id="KW-0812">Transmembrane</keyword>
<feature type="transmembrane region" description="Helical" evidence="1">
    <location>
        <begin position="53"/>
        <end position="73"/>
    </location>
</feature>
<reference evidence="4" key="1">
    <citation type="submission" date="2017-10" db="EMBL/GenBank/DDBJ databases">
        <title>Completed PacBio SMRT sequence of Methylosinus trichosporium OB3b reveals presence of a third large plasmid.</title>
        <authorList>
            <person name="Charles T.C."/>
            <person name="Lynch M.D.J."/>
            <person name="Heil J.R."/>
            <person name="Cheng J."/>
        </authorList>
    </citation>
    <scope>NUCLEOTIDE SEQUENCE [LARGE SCALE GENOMIC DNA]</scope>
    <source>
        <strain evidence="4">OB3b</strain>
    </source>
</reference>
<sequence>MSSTEEFHEWISALEDRARSDVRRRANRVAIVAFIAAVAGIVALYAFAGQHVLAIWAAVALFGWLFVAGAARVSSD</sequence>
<protein>
    <recommendedName>
        <fullName evidence="2">PH domain-containing protein</fullName>
    </recommendedName>
</protein>
<evidence type="ECO:0000256" key="1">
    <source>
        <dbReference type="SAM" id="Phobius"/>
    </source>
</evidence>
<dbReference type="KEGG" id="mtw:CQW49_20965"/>
<evidence type="ECO:0000313" key="3">
    <source>
        <dbReference type="EMBL" id="ATQ70080.1"/>
    </source>
</evidence>
<organism evidence="3 4">
    <name type="scientific">Methylosinus trichosporium (strain ATCC 35070 / NCIMB 11131 / UNIQEM 75 / OB3b)</name>
    <dbReference type="NCBI Taxonomy" id="595536"/>
    <lineage>
        <taxon>Bacteria</taxon>
        <taxon>Pseudomonadati</taxon>
        <taxon>Pseudomonadota</taxon>
        <taxon>Alphaproteobacteria</taxon>
        <taxon>Hyphomicrobiales</taxon>
        <taxon>Methylocystaceae</taxon>
        <taxon>Methylosinus</taxon>
    </lineage>
</organism>
<name>A0A2D2D4Z5_METT3</name>
<dbReference type="InterPro" id="IPR001849">
    <property type="entry name" value="PH_domain"/>
</dbReference>
<keyword evidence="1" id="KW-0472">Membrane</keyword>
<dbReference type="EMBL" id="CP023737">
    <property type="protein sequence ID" value="ATQ70080.1"/>
    <property type="molecule type" value="Genomic_DNA"/>
</dbReference>
<keyword evidence="1" id="KW-1133">Transmembrane helix</keyword>
<gene>
    <name evidence="3" type="ORF">CQW49_20965</name>
</gene>
<feature type="transmembrane region" description="Helical" evidence="1">
    <location>
        <begin position="29"/>
        <end position="47"/>
    </location>
</feature>
<dbReference type="AlphaFoldDB" id="A0A2D2D4Z5"/>
<proteinExistence type="predicted"/>
<dbReference type="PROSITE" id="PS50003">
    <property type="entry name" value="PH_DOMAIN"/>
    <property type="match status" value="1"/>
</dbReference>
<evidence type="ECO:0000313" key="4">
    <source>
        <dbReference type="Proteomes" id="UP000230709"/>
    </source>
</evidence>
<evidence type="ECO:0000259" key="2">
    <source>
        <dbReference type="PROSITE" id="PS50003"/>
    </source>
</evidence>
<dbReference type="Proteomes" id="UP000230709">
    <property type="component" value="Chromosome"/>
</dbReference>
<feature type="domain" description="PH" evidence="2">
    <location>
        <begin position="1"/>
        <end position="19"/>
    </location>
</feature>
<accession>A0A2D2D4Z5</accession>